<evidence type="ECO:0000256" key="9">
    <source>
        <dbReference type="SAM" id="Phobius"/>
    </source>
</evidence>
<feature type="transmembrane region" description="Helical" evidence="9">
    <location>
        <begin position="135"/>
        <end position="156"/>
    </location>
</feature>
<feature type="transmembrane region" description="Helical" evidence="9">
    <location>
        <begin position="31"/>
        <end position="55"/>
    </location>
</feature>
<organism evidence="12 13">
    <name type="scientific">Populus alba x Populus x berolinensis</name>
    <dbReference type="NCBI Taxonomy" id="444605"/>
    <lineage>
        <taxon>Eukaryota</taxon>
        <taxon>Viridiplantae</taxon>
        <taxon>Streptophyta</taxon>
        <taxon>Embryophyta</taxon>
        <taxon>Tracheophyta</taxon>
        <taxon>Spermatophyta</taxon>
        <taxon>Magnoliopsida</taxon>
        <taxon>eudicotyledons</taxon>
        <taxon>Gunneridae</taxon>
        <taxon>Pentapetalae</taxon>
        <taxon>rosids</taxon>
        <taxon>fabids</taxon>
        <taxon>Malpighiales</taxon>
        <taxon>Salicaceae</taxon>
        <taxon>Saliceae</taxon>
        <taxon>Populus</taxon>
    </lineage>
</organism>
<dbReference type="InterPro" id="IPR045262">
    <property type="entry name" value="STP/PLT_plant"/>
</dbReference>
<dbReference type="PANTHER" id="PTHR23500:SF14">
    <property type="entry name" value="SUGAR TRANSPORT PROTEIN 14"/>
    <property type="match status" value="1"/>
</dbReference>
<evidence type="ECO:0000256" key="7">
    <source>
        <dbReference type="ARBA" id="ARBA00022989"/>
    </source>
</evidence>
<keyword evidence="3" id="KW-0813">Transport</keyword>
<dbReference type="InterPro" id="IPR036259">
    <property type="entry name" value="MFS_trans_sf"/>
</dbReference>
<dbReference type="AlphaFoldDB" id="A0AAD6MFM0"/>
<dbReference type="InterPro" id="IPR020846">
    <property type="entry name" value="MFS_dom"/>
</dbReference>
<sequence length="276" mass="30385">MRSEVISWFSCNPVFFQSLGFGAGTSLYSSIITRGALVVGALSSMGLVALAVTLALEFGQGETLSKATSVFLVVIICLFCFAYGRSWGPLGWLVPCELFPLETWSAGRSIVVCLNMIFTALIAQCSLVSLCHLRYGIFLLFAALGAFMGSFIFFLLPETKQVSIEEETQGICVAAYKTNEFPVFFTERSGYETPQRTVFILPLFHPQPHPYENEKNFDLNSSLDIALVKNNALAGDKIAVALLRSRNILIEVMLSGRHALKTGFTWQPIILRVGNL</sequence>
<name>A0AAD6MFM0_9ROSI</name>
<evidence type="ECO:0000256" key="1">
    <source>
        <dbReference type="ARBA" id="ARBA00004141"/>
    </source>
</evidence>
<proteinExistence type="inferred from homology"/>
<evidence type="ECO:0000313" key="13">
    <source>
        <dbReference type="Proteomes" id="UP001164929"/>
    </source>
</evidence>
<evidence type="ECO:0000256" key="3">
    <source>
        <dbReference type="ARBA" id="ARBA00022448"/>
    </source>
</evidence>
<dbReference type="Proteomes" id="UP001164929">
    <property type="component" value="Chromosome 9"/>
</dbReference>
<keyword evidence="7 9" id="KW-1133">Transmembrane helix</keyword>
<dbReference type="InterPro" id="IPR005828">
    <property type="entry name" value="MFS_sugar_transport-like"/>
</dbReference>
<evidence type="ECO:0000256" key="8">
    <source>
        <dbReference type="ARBA" id="ARBA00023136"/>
    </source>
</evidence>
<dbReference type="GO" id="GO:0016020">
    <property type="term" value="C:membrane"/>
    <property type="evidence" value="ECO:0007669"/>
    <property type="project" value="UniProtKB-SubCell"/>
</dbReference>
<dbReference type="EMBL" id="JAQIZT010000009">
    <property type="protein sequence ID" value="KAJ6984649.1"/>
    <property type="molecule type" value="Genomic_DNA"/>
</dbReference>
<comment type="similarity">
    <text evidence="2">Belongs to the major facilitator superfamily. Sugar transporter (TC 2.A.1.1) family.</text>
</comment>
<evidence type="ECO:0000256" key="6">
    <source>
        <dbReference type="ARBA" id="ARBA00022847"/>
    </source>
</evidence>
<comment type="subcellular location">
    <subcellularLocation>
        <location evidence="1">Membrane</location>
        <topology evidence="1">Multi-pass membrane protein</topology>
    </subcellularLocation>
</comment>
<dbReference type="GO" id="GO:0015293">
    <property type="term" value="F:symporter activity"/>
    <property type="evidence" value="ECO:0007669"/>
    <property type="project" value="UniProtKB-KW"/>
</dbReference>
<dbReference type="SUPFAM" id="SSF110581">
    <property type="entry name" value="Indigoidine synthase A-like"/>
    <property type="match status" value="1"/>
</dbReference>
<accession>A0AAD6MFM0</accession>
<reference evidence="12" key="1">
    <citation type="journal article" date="2023" name="Mol. Ecol. Resour.">
        <title>Chromosome-level genome assembly of a triploid poplar Populus alba 'Berolinensis'.</title>
        <authorList>
            <person name="Chen S."/>
            <person name="Yu Y."/>
            <person name="Wang X."/>
            <person name="Wang S."/>
            <person name="Zhang T."/>
            <person name="Zhou Y."/>
            <person name="He R."/>
            <person name="Meng N."/>
            <person name="Wang Y."/>
            <person name="Liu W."/>
            <person name="Liu Z."/>
            <person name="Liu J."/>
            <person name="Guo Q."/>
            <person name="Huang H."/>
            <person name="Sederoff R.R."/>
            <person name="Wang G."/>
            <person name="Qu G."/>
            <person name="Chen S."/>
        </authorList>
    </citation>
    <scope>NUCLEOTIDE SEQUENCE</scope>
    <source>
        <strain evidence="12">SC-2020</strain>
    </source>
</reference>
<evidence type="ECO:0000256" key="2">
    <source>
        <dbReference type="ARBA" id="ARBA00010992"/>
    </source>
</evidence>
<keyword evidence="8 9" id="KW-0472">Membrane</keyword>
<keyword evidence="6" id="KW-0769">Symport</keyword>
<dbReference type="EMBL" id="JAQIZT010000009">
    <property type="protein sequence ID" value="KAJ6984634.1"/>
    <property type="molecule type" value="Genomic_DNA"/>
</dbReference>
<dbReference type="Gene3D" id="1.20.1250.20">
    <property type="entry name" value="MFS general substrate transporter like domains"/>
    <property type="match status" value="1"/>
</dbReference>
<evidence type="ECO:0000259" key="10">
    <source>
        <dbReference type="PROSITE" id="PS50850"/>
    </source>
</evidence>
<protein>
    <recommendedName>
        <fullName evidence="10">Major facilitator superfamily (MFS) profile domain-containing protein</fullName>
    </recommendedName>
</protein>
<dbReference type="InterPro" id="IPR003663">
    <property type="entry name" value="Sugar/inositol_transpt"/>
</dbReference>
<feature type="domain" description="Major facilitator superfamily (MFS) profile" evidence="10">
    <location>
        <begin position="1"/>
        <end position="160"/>
    </location>
</feature>
<dbReference type="Pfam" id="PF00083">
    <property type="entry name" value="Sugar_tr"/>
    <property type="match status" value="1"/>
</dbReference>
<feature type="transmembrane region" description="Helical" evidence="9">
    <location>
        <begin position="104"/>
        <end position="123"/>
    </location>
</feature>
<dbReference type="InterPro" id="IPR022830">
    <property type="entry name" value="Indigdn_synthA-like"/>
</dbReference>
<feature type="transmembrane region" description="Helical" evidence="9">
    <location>
        <begin position="67"/>
        <end position="84"/>
    </location>
</feature>
<dbReference type="GO" id="GO:0015144">
    <property type="term" value="F:carbohydrate transmembrane transporter activity"/>
    <property type="evidence" value="ECO:0007669"/>
    <property type="project" value="InterPro"/>
</dbReference>
<dbReference type="SUPFAM" id="SSF103473">
    <property type="entry name" value="MFS general substrate transporter"/>
    <property type="match status" value="1"/>
</dbReference>
<dbReference type="PANTHER" id="PTHR23500">
    <property type="entry name" value="SOLUTE CARRIER FAMILY 2, FACILITATED GLUCOSE TRANSPORTER"/>
    <property type="match status" value="1"/>
</dbReference>
<evidence type="ECO:0000313" key="11">
    <source>
        <dbReference type="EMBL" id="KAJ6984634.1"/>
    </source>
</evidence>
<dbReference type="GO" id="GO:0004730">
    <property type="term" value="F:pseudouridylate synthase activity"/>
    <property type="evidence" value="ECO:0007669"/>
    <property type="project" value="InterPro"/>
</dbReference>
<gene>
    <name evidence="11" type="ORF">NC653_022814</name>
    <name evidence="12" type="ORF">NC653_022827</name>
</gene>
<keyword evidence="5 9" id="KW-0812">Transmembrane</keyword>
<dbReference type="PRINTS" id="PR00171">
    <property type="entry name" value="SUGRTRNSPORT"/>
</dbReference>
<evidence type="ECO:0000256" key="5">
    <source>
        <dbReference type="ARBA" id="ARBA00022692"/>
    </source>
</evidence>
<dbReference type="PROSITE" id="PS50850">
    <property type="entry name" value="MFS"/>
    <property type="match status" value="1"/>
</dbReference>
<keyword evidence="13" id="KW-1185">Reference proteome</keyword>
<evidence type="ECO:0000256" key="4">
    <source>
        <dbReference type="ARBA" id="ARBA00022597"/>
    </source>
</evidence>
<comment type="caution">
    <text evidence="12">The sequence shown here is derived from an EMBL/GenBank/DDBJ whole genome shotgun (WGS) entry which is preliminary data.</text>
</comment>
<keyword evidence="4" id="KW-0762">Sugar transport</keyword>
<evidence type="ECO:0000313" key="12">
    <source>
        <dbReference type="EMBL" id="KAJ6984649.1"/>
    </source>
</evidence>